<accession>A0ABU7T7E5</accession>
<gene>
    <name evidence="2" type="ORF">MRSR164_06445</name>
</gene>
<feature type="compositionally biased region" description="Gly residues" evidence="1">
    <location>
        <begin position="377"/>
        <end position="391"/>
    </location>
</feature>
<feature type="region of interest" description="Disordered" evidence="1">
    <location>
        <begin position="368"/>
        <end position="397"/>
    </location>
</feature>
<comment type="caution">
    <text evidence="2">The sequence shown here is derived from an EMBL/GenBank/DDBJ whole genome shotgun (WGS) entry which is preliminary data.</text>
</comment>
<keyword evidence="3" id="KW-1185">Reference proteome</keyword>
<feature type="region of interest" description="Disordered" evidence="1">
    <location>
        <begin position="1"/>
        <end position="25"/>
    </location>
</feature>
<reference evidence="2 3" key="1">
    <citation type="journal article" date="2012" name="Genet. Mol. Biol.">
        <title>Analysis of 16S rRNA and mxaF genes revealing insights into Methylobacterium niche-specific plant association.</title>
        <authorList>
            <person name="Dourado M.N."/>
            <person name="Andreote F.D."/>
            <person name="Dini-Andreote F."/>
            <person name="Conti R."/>
            <person name="Araujo J.M."/>
            <person name="Araujo W.L."/>
        </authorList>
    </citation>
    <scope>NUCLEOTIDE SEQUENCE [LARGE SCALE GENOMIC DNA]</scope>
    <source>
        <strain evidence="2 3">SR1.6/4</strain>
    </source>
</reference>
<dbReference type="Proteomes" id="UP001349262">
    <property type="component" value="Unassembled WGS sequence"/>
</dbReference>
<dbReference type="EMBL" id="MLBY01000003">
    <property type="protein sequence ID" value="MEE7456438.1"/>
    <property type="molecule type" value="Genomic_DNA"/>
</dbReference>
<evidence type="ECO:0000313" key="2">
    <source>
        <dbReference type="EMBL" id="MEE7456438.1"/>
    </source>
</evidence>
<name>A0ABU7T7E5_9HYPH</name>
<feature type="region of interest" description="Disordered" evidence="1">
    <location>
        <begin position="133"/>
        <end position="217"/>
    </location>
</feature>
<organism evidence="2 3">
    <name type="scientific">Methylobacterium radiotolerans</name>
    <dbReference type="NCBI Taxonomy" id="31998"/>
    <lineage>
        <taxon>Bacteria</taxon>
        <taxon>Pseudomonadati</taxon>
        <taxon>Pseudomonadota</taxon>
        <taxon>Alphaproteobacteria</taxon>
        <taxon>Hyphomicrobiales</taxon>
        <taxon>Methylobacteriaceae</taxon>
        <taxon>Methylobacterium</taxon>
    </lineage>
</organism>
<proteinExistence type="predicted"/>
<protein>
    <submittedName>
        <fullName evidence="2">Uncharacterized protein</fullName>
    </submittedName>
</protein>
<sequence>MPAAGEQPIAAQGVGVPEGQNAEGPSLFERIGAGLSNPNVSDLAINLGMGWMSTKGFGAGAAVGLNSYQAQQGRRSASRLADAEYGLKAQKLAQEQGGRNQTRSFLISAGNDPTTVDGAIAASQAGRPEALSNLLNNSAPKQPDAPSGYRLSPDGSAAYIRGGPQDPAMREAEAAATARGTASAKTPDDFTLRPGEVRYGADGQPIVSARSDKPENFDTESKLRAEFSKGLGSFADVHDGYGRVIAATQERERNSTAVSPASDMSLVFGFMKMLDPTSVVREGEYATAKNAAGIPDQFRNAYNKAVDGEFLTPQQRQDFVNQSAALYGKARSNAEGVAERYRGLAGQYGVDPGRSVYLPEMPKPPQITGGRASDQGGALGVGGTRDMGGGITVRRVR</sequence>
<feature type="compositionally biased region" description="Low complexity" evidence="1">
    <location>
        <begin position="174"/>
        <end position="184"/>
    </location>
</feature>
<evidence type="ECO:0000256" key="1">
    <source>
        <dbReference type="SAM" id="MobiDB-lite"/>
    </source>
</evidence>
<evidence type="ECO:0000313" key="3">
    <source>
        <dbReference type="Proteomes" id="UP001349262"/>
    </source>
</evidence>